<evidence type="ECO:0000313" key="2">
    <source>
        <dbReference type="Proteomes" id="UP000789570"/>
    </source>
</evidence>
<dbReference type="EMBL" id="CAJVPQ010010251">
    <property type="protein sequence ID" value="CAG8721381.1"/>
    <property type="molecule type" value="Genomic_DNA"/>
</dbReference>
<proteinExistence type="predicted"/>
<evidence type="ECO:0000313" key="1">
    <source>
        <dbReference type="EMBL" id="CAG8721381.1"/>
    </source>
</evidence>
<accession>A0A9N9I5J3</accession>
<dbReference type="AlphaFoldDB" id="A0A9N9I5J3"/>
<reference evidence="1" key="1">
    <citation type="submission" date="2021-06" db="EMBL/GenBank/DDBJ databases">
        <authorList>
            <person name="Kallberg Y."/>
            <person name="Tangrot J."/>
            <person name="Rosling A."/>
        </authorList>
    </citation>
    <scope>NUCLEOTIDE SEQUENCE</scope>
    <source>
        <strain evidence="1">UK204</strain>
    </source>
</reference>
<dbReference type="Proteomes" id="UP000789570">
    <property type="component" value="Unassembled WGS sequence"/>
</dbReference>
<sequence length="99" mass="11073">MYTNPIEAFAINILKNTNVLPENTVFPEVDPYSLCGEGLYLPQKFLPFKEFTLASCGHIYHQKYLEKHLATSSIEVVSITPGNPKNLDDLISKDTSGQI</sequence>
<gene>
    <name evidence="1" type="ORF">FCALED_LOCUS14404</name>
</gene>
<protein>
    <submittedName>
        <fullName evidence="1">7655_t:CDS:1</fullName>
    </submittedName>
</protein>
<dbReference type="OrthoDB" id="2434427at2759"/>
<keyword evidence="2" id="KW-1185">Reference proteome</keyword>
<comment type="caution">
    <text evidence="1">The sequence shown here is derived from an EMBL/GenBank/DDBJ whole genome shotgun (WGS) entry which is preliminary data.</text>
</comment>
<organism evidence="1 2">
    <name type="scientific">Funneliformis caledonium</name>
    <dbReference type="NCBI Taxonomy" id="1117310"/>
    <lineage>
        <taxon>Eukaryota</taxon>
        <taxon>Fungi</taxon>
        <taxon>Fungi incertae sedis</taxon>
        <taxon>Mucoromycota</taxon>
        <taxon>Glomeromycotina</taxon>
        <taxon>Glomeromycetes</taxon>
        <taxon>Glomerales</taxon>
        <taxon>Glomeraceae</taxon>
        <taxon>Funneliformis</taxon>
    </lineage>
</organism>
<name>A0A9N9I5J3_9GLOM</name>